<evidence type="ECO:0000256" key="6">
    <source>
        <dbReference type="ARBA" id="ARBA00023326"/>
    </source>
</evidence>
<feature type="signal peptide" evidence="8">
    <location>
        <begin position="1"/>
        <end position="26"/>
    </location>
</feature>
<dbReference type="GO" id="GO:0005576">
    <property type="term" value="C:extracellular region"/>
    <property type="evidence" value="ECO:0007669"/>
    <property type="project" value="TreeGrafter"/>
</dbReference>
<dbReference type="SUPFAM" id="SSF51445">
    <property type="entry name" value="(Trans)glycosidases"/>
    <property type="match status" value="1"/>
</dbReference>
<name>W0FND4_9BACT</name>
<keyword evidence="6" id="KW-0624">Polysaccharide degradation</keyword>
<organism evidence="10">
    <name type="scientific">uncultured bacterium Contig28b</name>
    <dbReference type="NCBI Taxonomy" id="1393549"/>
    <lineage>
        <taxon>Bacteria</taxon>
        <taxon>environmental samples</taxon>
    </lineage>
</organism>
<evidence type="ECO:0000256" key="8">
    <source>
        <dbReference type="SAM" id="SignalP"/>
    </source>
</evidence>
<evidence type="ECO:0000259" key="9">
    <source>
        <dbReference type="Pfam" id="PF00150"/>
    </source>
</evidence>
<keyword evidence="2 7" id="KW-0378">Hydrolase</keyword>
<dbReference type="PANTHER" id="PTHR31297">
    <property type="entry name" value="GLUCAN ENDO-1,6-BETA-GLUCOSIDASE B"/>
    <property type="match status" value="1"/>
</dbReference>
<dbReference type="PANTHER" id="PTHR31297:SF41">
    <property type="entry name" value="ENDOGLUCANASE, PUTATIVE (AFU_ORTHOLOGUE AFUA_5G01830)-RELATED"/>
    <property type="match status" value="1"/>
</dbReference>
<evidence type="ECO:0000256" key="7">
    <source>
        <dbReference type="RuleBase" id="RU361153"/>
    </source>
</evidence>
<evidence type="ECO:0000256" key="3">
    <source>
        <dbReference type="ARBA" id="ARBA00023001"/>
    </source>
</evidence>
<keyword evidence="4" id="KW-0119">Carbohydrate metabolism</keyword>
<dbReference type="Pfam" id="PF00150">
    <property type="entry name" value="Cellulase"/>
    <property type="match status" value="1"/>
</dbReference>
<evidence type="ECO:0000256" key="2">
    <source>
        <dbReference type="ARBA" id="ARBA00022801"/>
    </source>
</evidence>
<accession>W0FND4</accession>
<dbReference type="Gene3D" id="3.20.20.80">
    <property type="entry name" value="Glycosidases"/>
    <property type="match status" value="1"/>
</dbReference>
<dbReference type="GO" id="GO:0030245">
    <property type="term" value="P:cellulose catabolic process"/>
    <property type="evidence" value="ECO:0007669"/>
    <property type="project" value="UniProtKB-KW"/>
</dbReference>
<keyword evidence="5 7" id="KW-0326">Glycosidase</keyword>
<reference evidence="10" key="1">
    <citation type="journal article" date="2013" name="PLoS ONE">
        <title>Metagenomic insights into the carbohydrate-active enzymes carried by the microorganisms adhering to solid digesta in the rumen of cows.</title>
        <authorList>
            <person name="Wang L."/>
            <person name="Hatem A."/>
            <person name="Catalyurek U.V."/>
            <person name="Morrison M."/>
            <person name="Yu Z."/>
        </authorList>
    </citation>
    <scope>NUCLEOTIDE SEQUENCE</scope>
</reference>
<feature type="chain" id="PRO_5004789404" evidence="8">
    <location>
        <begin position="27"/>
        <end position="419"/>
    </location>
</feature>
<dbReference type="AlphaFoldDB" id="W0FND4"/>
<keyword evidence="3" id="KW-0136">Cellulose degradation</keyword>
<protein>
    <submittedName>
        <fullName evidence="10">Cellulase</fullName>
    </submittedName>
</protein>
<dbReference type="EMBL" id="KC246796">
    <property type="protein sequence ID" value="AHF24515.1"/>
    <property type="molecule type" value="Genomic_DNA"/>
</dbReference>
<dbReference type="GO" id="GO:0008422">
    <property type="term" value="F:beta-glucosidase activity"/>
    <property type="evidence" value="ECO:0007669"/>
    <property type="project" value="TreeGrafter"/>
</dbReference>
<dbReference type="InterPro" id="IPR017853">
    <property type="entry name" value="GH"/>
</dbReference>
<evidence type="ECO:0000256" key="4">
    <source>
        <dbReference type="ARBA" id="ARBA00023277"/>
    </source>
</evidence>
<dbReference type="InterPro" id="IPR001547">
    <property type="entry name" value="Glyco_hydro_5"/>
</dbReference>
<feature type="domain" description="Glycoside hydrolase family 5" evidence="9">
    <location>
        <begin position="87"/>
        <end position="383"/>
    </location>
</feature>
<evidence type="ECO:0000256" key="5">
    <source>
        <dbReference type="ARBA" id="ARBA00023295"/>
    </source>
</evidence>
<keyword evidence="8" id="KW-0732">Signal</keyword>
<proteinExistence type="inferred from homology"/>
<dbReference type="GO" id="GO:0009986">
    <property type="term" value="C:cell surface"/>
    <property type="evidence" value="ECO:0007669"/>
    <property type="project" value="TreeGrafter"/>
</dbReference>
<comment type="similarity">
    <text evidence="1 7">Belongs to the glycosyl hydrolase 5 (cellulase A) family.</text>
</comment>
<sequence length="419" mass="47689">MNSMIRKSTAWLAAAILLLCTAGGIAQTATEAEEINVPVIDGMKTFEIPDNEAMAFVRDMMCGWNLGNTFDAYSDYTTFVRGLILDNWYGSRTEFEKIWVGAITTEELIDAVCKAGFKTIRIPVSWHNHADPENEYRIDAEWLARVREVAEWALEREMYVIVNVHHDNDVQFFYPDREHLEQSKVYLSAIWKQMAEAFADCDEHLILEAMNEPRLVGTDNEWYWTEDSPACLEAAECINELNQLFVDTVRATGGNNALRYLSVPAYDAAPWYAVHETFRLPKDTADNRIIVAAHAYSPYDFALNVNSTDITFDLDTEPEKKAEISGFLGSLYDRFVAQGIPVVMDEFGALDKDGNTQARVNFTAYYVAAASARGITCVWWDNNLFKGEGERFGLIDRKTVSWTYPEIVQAIMQNCQYHR</sequence>
<evidence type="ECO:0000256" key="1">
    <source>
        <dbReference type="ARBA" id="ARBA00005641"/>
    </source>
</evidence>
<dbReference type="InterPro" id="IPR050386">
    <property type="entry name" value="Glycosyl_hydrolase_5"/>
</dbReference>
<evidence type="ECO:0000313" key="10">
    <source>
        <dbReference type="EMBL" id="AHF24515.1"/>
    </source>
</evidence>